<name>A0A0V0ZYQ7_9BILA</name>
<comment type="caution">
    <text evidence="1">The sequence shown here is derived from an EMBL/GenBank/DDBJ whole genome shotgun (WGS) entry which is preliminary data.</text>
</comment>
<protein>
    <submittedName>
        <fullName evidence="1">Uncharacterized protein</fullName>
    </submittedName>
</protein>
<organism evidence="1 2">
    <name type="scientific">Trichinella patagoniensis</name>
    <dbReference type="NCBI Taxonomy" id="990121"/>
    <lineage>
        <taxon>Eukaryota</taxon>
        <taxon>Metazoa</taxon>
        <taxon>Ecdysozoa</taxon>
        <taxon>Nematoda</taxon>
        <taxon>Enoplea</taxon>
        <taxon>Dorylaimia</taxon>
        <taxon>Trichinellida</taxon>
        <taxon>Trichinellidae</taxon>
        <taxon>Trichinella</taxon>
    </lineage>
</organism>
<reference evidence="1 2" key="1">
    <citation type="submission" date="2015-01" db="EMBL/GenBank/DDBJ databases">
        <title>Evolution of Trichinella species and genotypes.</title>
        <authorList>
            <person name="Korhonen P.K."/>
            <person name="Edoardo P."/>
            <person name="Giuseppe L.R."/>
            <person name="Gasser R.B."/>
        </authorList>
    </citation>
    <scope>NUCLEOTIDE SEQUENCE [LARGE SCALE GENOMIC DNA]</scope>
    <source>
        <strain evidence="1">ISS2496</strain>
    </source>
</reference>
<accession>A0A0V0ZYQ7</accession>
<dbReference type="Proteomes" id="UP000054783">
    <property type="component" value="Unassembled WGS sequence"/>
</dbReference>
<evidence type="ECO:0000313" key="2">
    <source>
        <dbReference type="Proteomes" id="UP000054783"/>
    </source>
</evidence>
<gene>
    <name evidence="1" type="ORF">T12_9801</name>
</gene>
<evidence type="ECO:0000313" key="1">
    <source>
        <dbReference type="EMBL" id="KRY17258.1"/>
    </source>
</evidence>
<keyword evidence="2" id="KW-1185">Reference proteome</keyword>
<dbReference type="AlphaFoldDB" id="A0A0V0ZYQ7"/>
<dbReference type="EMBL" id="JYDQ01000064">
    <property type="protein sequence ID" value="KRY17258.1"/>
    <property type="molecule type" value="Genomic_DNA"/>
</dbReference>
<proteinExistence type="predicted"/>
<sequence>MKELVVKYELMCKDPFCTRENFGQPSGLHTSKNCRCCNRSPHNFHADWLSFSLNHHYHYHFPGWHSIIARAASSPKPPTPLISLNFLVHEQWIVSNPHIRPNSANFKRTGSGVYVTTALVSSLTSPEALSNHIIPYSACCKQMYRLSNPGRKQKRAGCVIYGLMC</sequence>